<accession>M1NE74</accession>
<feature type="domain" description="Carboxymuconolactone decarboxylase-like" evidence="1">
    <location>
        <begin position="18"/>
        <end position="101"/>
    </location>
</feature>
<dbReference type="STRING" id="1167006.UWK_01419"/>
<dbReference type="InterPro" id="IPR003779">
    <property type="entry name" value="CMD-like"/>
</dbReference>
<evidence type="ECO:0000313" key="3">
    <source>
        <dbReference type="Proteomes" id="UP000011721"/>
    </source>
</evidence>
<dbReference type="eggNOG" id="COG0599">
    <property type="taxonomic scope" value="Bacteria"/>
</dbReference>
<sequence length="106" mass="11537">MSKKRGPKHYRRLQKRFPKVLDAVQNLGSTVRKAGPLDNKTSELIQLGVAASLGSIGSVNSHARRALHAGASEEELQHTLLLLISTIGFPKVAAALSWVDEILDEQ</sequence>
<dbReference type="EMBL" id="CP003985">
    <property type="protein sequence ID" value="AGF77979.1"/>
    <property type="molecule type" value="Genomic_DNA"/>
</dbReference>
<dbReference type="Gene3D" id="1.20.1290.10">
    <property type="entry name" value="AhpD-like"/>
    <property type="match status" value="1"/>
</dbReference>
<dbReference type="HOGENOM" id="CLU_160008_0_0_7"/>
<dbReference type="RefSeq" id="WP_015403670.1">
    <property type="nucleotide sequence ID" value="NC_020304.1"/>
</dbReference>
<organism evidence="2 3">
    <name type="scientific">Desulfocapsa sulfexigens (strain DSM 10523 / SB164P1)</name>
    <dbReference type="NCBI Taxonomy" id="1167006"/>
    <lineage>
        <taxon>Bacteria</taxon>
        <taxon>Pseudomonadati</taxon>
        <taxon>Thermodesulfobacteriota</taxon>
        <taxon>Desulfobulbia</taxon>
        <taxon>Desulfobulbales</taxon>
        <taxon>Desulfocapsaceae</taxon>
        <taxon>Desulfocapsa</taxon>
    </lineage>
</organism>
<gene>
    <name evidence="2" type="ordered locus">UWK_01419</name>
</gene>
<dbReference type="KEGG" id="dsf:UWK_01419"/>
<evidence type="ECO:0000259" key="1">
    <source>
        <dbReference type="Pfam" id="PF02627"/>
    </source>
</evidence>
<dbReference type="PANTHER" id="PTHR33930">
    <property type="entry name" value="ALKYL HYDROPEROXIDE REDUCTASE AHPD"/>
    <property type="match status" value="1"/>
</dbReference>
<reference evidence="3" key="1">
    <citation type="journal article" date="2013" name="Stand. Genomic Sci.">
        <title>Complete genome sequence of Desulfocapsa sulfexigens, a marine deltaproteobacterium specialized in disproportionating inorganic sulfur compounds.</title>
        <authorList>
            <person name="Finster K.W."/>
            <person name="Kjeldsen K.U."/>
            <person name="Kube M."/>
            <person name="Reinhardt R."/>
            <person name="Mussmann M."/>
            <person name="Amann R."/>
            <person name="Schreiber L."/>
        </authorList>
    </citation>
    <scope>NUCLEOTIDE SEQUENCE [LARGE SCALE GENOMIC DNA]</scope>
    <source>
        <strain evidence="3">DSM 10523 / SB164P1</strain>
    </source>
</reference>
<dbReference type="AlphaFoldDB" id="M1NE74"/>
<keyword evidence="3" id="KW-1185">Reference proteome</keyword>
<dbReference type="Proteomes" id="UP000011721">
    <property type="component" value="Chromosome"/>
</dbReference>
<evidence type="ECO:0000313" key="2">
    <source>
        <dbReference type="EMBL" id="AGF77979.1"/>
    </source>
</evidence>
<protein>
    <submittedName>
        <fullName evidence="2">Uncharacterized protein, gamma-carboxymuconolactone decarboxylase subunit like protein</fullName>
    </submittedName>
</protein>
<proteinExistence type="predicted"/>
<dbReference type="GO" id="GO:0051920">
    <property type="term" value="F:peroxiredoxin activity"/>
    <property type="evidence" value="ECO:0007669"/>
    <property type="project" value="InterPro"/>
</dbReference>
<name>M1NE74_DESSD</name>
<dbReference type="Pfam" id="PF02627">
    <property type="entry name" value="CMD"/>
    <property type="match status" value="1"/>
</dbReference>
<dbReference type="SUPFAM" id="SSF69118">
    <property type="entry name" value="AhpD-like"/>
    <property type="match status" value="1"/>
</dbReference>
<dbReference type="OrthoDB" id="425264at2"/>
<dbReference type="InterPro" id="IPR029032">
    <property type="entry name" value="AhpD-like"/>
</dbReference>
<dbReference type="PANTHER" id="PTHR33930:SF2">
    <property type="entry name" value="BLR3452 PROTEIN"/>
    <property type="match status" value="1"/>
</dbReference>